<dbReference type="Gene3D" id="4.10.450.10">
    <property type="entry name" value="Glucose Oxidase, domain 2"/>
    <property type="match status" value="1"/>
</dbReference>
<evidence type="ECO:0000256" key="4">
    <source>
        <dbReference type="ARBA" id="ARBA00022827"/>
    </source>
</evidence>
<proteinExistence type="inferred from homology"/>
<dbReference type="Gene3D" id="3.30.560.10">
    <property type="entry name" value="Glucose Oxidase, domain 3"/>
    <property type="match status" value="1"/>
</dbReference>
<comment type="similarity">
    <text evidence="2">Belongs to the GMC oxidoreductase family.</text>
</comment>
<accession>A0A1D2MA59</accession>
<evidence type="ECO:0000313" key="7">
    <source>
        <dbReference type="EMBL" id="ODM89867.1"/>
    </source>
</evidence>
<dbReference type="Pfam" id="PF00732">
    <property type="entry name" value="GMC_oxred_N"/>
    <property type="match status" value="1"/>
</dbReference>
<sequence length="298" mass="33274">MSVTTILARCQNAGHFRCRWCWNGGRDRIANASSFNRILLLEAGGEPSVLNDIPAWMPTSRTNLQTLKVMTTRGKMLGGSTSTNFMMYVRGNKEDYNRWSTEDLGGDPQWNYENLLPYFKKSEDYNGIWASEPDATEYHGKGGLLNVETSDFQLGADEFLAAALEKGYTIGDYNGATQEVFSKFDMTTQDGWRESTYRAFYRDTGKPSNLCIKKYAHVTKINFQEVSERPIATSVTYRRQGITRTVVATREIILSAGTLESAKILMLSGVGPADHLASLNIPLVMDLPVGEKIPVMFG</sequence>
<feature type="domain" description="Glucose-methanol-choline oxidoreductase N-terminal" evidence="6">
    <location>
        <begin position="68"/>
        <end position="291"/>
    </location>
</feature>
<dbReference type="Proteomes" id="UP000094527">
    <property type="component" value="Unassembled WGS sequence"/>
</dbReference>
<keyword evidence="4" id="KW-0274">FAD</keyword>
<evidence type="ECO:0000256" key="1">
    <source>
        <dbReference type="ARBA" id="ARBA00001974"/>
    </source>
</evidence>
<keyword evidence="5" id="KW-0560">Oxidoreductase</keyword>
<evidence type="ECO:0000259" key="6">
    <source>
        <dbReference type="Pfam" id="PF00732"/>
    </source>
</evidence>
<reference evidence="7 8" key="1">
    <citation type="journal article" date="2016" name="Genome Biol. Evol.">
        <title>Gene Family Evolution Reflects Adaptation to Soil Environmental Stressors in the Genome of the Collembolan Orchesella cincta.</title>
        <authorList>
            <person name="Faddeeva-Vakhrusheva A."/>
            <person name="Derks M.F."/>
            <person name="Anvar S.Y."/>
            <person name="Agamennone V."/>
            <person name="Suring W."/>
            <person name="Smit S."/>
            <person name="van Straalen N.M."/>
            <person name="Roelofs D."/>
        </authorList>
    </citation>
    <scope>NUCLEOTIDE SEQUENCE [LARGE SCALE GENOMIC DNA]</scope>
    <source>
        <tissue evidence="7">Mixed pool</tissue>
    </source>
</reference>
<keyword evidence="3" id="KW-0285">Flavoprotein</keyword>
<dbReference type="GO" id="GO:0016614">
    <property type="term" value="F:oxidoreductase activity, acting on CH-OH group of donors"/>
    <property type="evidence" value="ECO:0007669"/>
    <property type="project" value="InterPro"/>
</dbReference>
<dbReference type="GO" id="GO:0050660">
    <property type="term" value="F:flavin adenine dinucleotide binding"/>
    <property type="evidence" value="ECO:0007669"/>
    <property type="project" value="InterPro"/>
</dbReference>
<dbReference type="InterPro" id="IPR027424">
    <property type="entry name" value="Glucose_Oxidase_domain_2"/>
</dbReference>
<comment type="caution">
    <text evidence="7">The sequence shown here is derived from an EMBL/GenBank/DDBJ whole genome shotgun (WGS) entry which is preliminary data.</text>
</comment>
<organism evidence="7 8">
    <name type="scientific">Orchesella cincta</name>
    <name type="common">Springtail</name>
    <name type="synonym">Podura cincta</name>
    <dbReference type="NCBI Taxonomy" id="48709"/>
    <lineage>
        <taxon>Eukaryota</taxon>
        <taxon>Metazoa</taxon>
        <taxon>Ecdysozoa</taxon>
        <taxon>Arthropoda</taxon>
        <taxon>Hexapoda</taxon>
        <taxon>Collembola</taxon>
        <taxon>Entomobryomorpha</taxon>
        <taxon>Entomobryoidea</taxon>
        <taxon>Orchesellidae</taxon>
        <taxon>Orchesellinae</taxon>
        <taxon>Orchesella</taxon>
    </lineage>
</organism>
<evidence type="ECO:0000256" key="5">
    <source>
        <dbReference type="ARBA" id="ARBA00023002"/>
    </source>
</evidence>
<dbReference type="AlphaFoldDB" id="A0A1D2MA59"/>
<dbReference type="InterPro" id="IPR000172">
    <property type="entry name" value="GMC_OxRdtase_N"/>
</dbReference>
<evidence type="ECO:0000256" key="3">
    <source>
        <dbReference type="ARBA" id="ARBA00022630"/>
    </source>
</evidence>
<dbReference type="Gene3D" id="3.50.50.60">
    <property type="entry name" value="FAD/NAD(P)-binding domain"/>
    <property type="match status" value="1"/>
</dbReference>
<gene>
    <name evidence="7" type="ORF">Ocin01_16815</name>
</gene>
<dbReference type="PANTHER" id="PTHR11552">
    <property type="entry name" value="GLUCOSE-METHANOL-CHOLINE GMC OXIDOREDUCTASE"/>
    <property type="match status" value="1"/>
</dbReference>
<comment type="cofactor">
    <cofactor evidence="1">
        <name>FAD</name>
        <dbReference type="ChEBI" id="CHEBI:57692"/>
    </cofactor>
</comment>
<dbReference type="SUPFAM" id="SSF51905">
    <property type="entry name" value="FAD/NAD(P)-binding domain"/>
    <property type="match status" value="1"/>
</dbReference>
<dbReference type="EMBL" id="LJIJ01002314">
    <property type="protein sequence ID" value="ODM89867.1"/>
    <property type="molecule type" value="Genomic_DNA"/>
</dbReference>
<dbReference type="PANTHER" id="PTHR11552:SF227">
    <property type="entry name" value="GLUCOSE DEHYDROGENASE [FAD, QUINONE]-LIKE PROTEIN"/>
    <property type="match status" value="1"/>
</dbReference>
<protein>
    <submittedName>
        <fullName evidence="7">Glucose dehydrogenase [FAD, quinone]</fullName>
    </submittedName>
</protein>
<evidence type="ECO:0000313" key="8">
    <source>
        <dbReference type="Proteomes" id="UP000094527"/>
    </source>
</evidence>
<keyword evidence="8" id="KW-1185">Reference proteome</keyword>
<dbReference type="InterPro" id="IPR036188">
    <property type="entry name" value="FAD/NAD-bd_sf"/>
</dbReference>
<dbReference type="OrthoDB" id="269227at2759"/>
<dbReference type="OMA" id="PDATEYH"/>
<name>A0A1D2MA59_ORCCI</name>
<dbReference type="STRING" id="48709.A0A1D2MA59"/>
<dbReference type="InterPro" id="IPR012132">
    <property type="entry name" value="GMC_OxRdtase"/>
</dbReference>
<evidence type="ECO:0000256" key="2">
    <source>
        <dbReference type="ARBA" id="ARBA00010790"/>
    </source>
</evidence>